<organism evidence="2 3">
    <name type="scientific">Ramazzottius varieornatus</name>
    <name type="common">Water bear</name>
    <name type="synonym">Tardigrade</name>
    <dbReference type="NCBI Taxonomy" id="947166"/>
    <lineage>
        <taxon>Eukaryota</taxon>
        <taxon>Metazoa</taxon>
        <taxon>Ecdysozoa</taxon>
        <taxon>Tardigrada</taxon>
        <taxon>Eutardigrada</taxon>
        <taxon>Parachela</taxon>
        <taxon>Hypsibioidea</taxon>
        <taxon>Ramazzottiidae</taxon>
        <taxon>Ramazzottius</taxon>
    </lineage>
</organism>
<name>A0A1D1USH8_RAMVA</name>
<dbReference type="EMBL" id="BDGG01000002">
    <property type="protein sequence ID" value="GAU92626.1"/>
    <property type="molecule type" value="Genomic_DNA"/>
</dbReference>
<dbReference type="AlphaFoldDB" id="A0A1D1USH8"/>
<feature type="compositionally biased region" description="Acidic residues" evidence="1">
    <location>
        <begin position="78"/>
        <end position="96"/>
    </location>
</feature>
<comment type="caution">
    <text evidence="2">The sequence shown here is derived from an EMBL/GenBank/DDBJ whole genome shotgun (WGS) entry which is preliminary data.</text>
</comment>
<sequence>MMDSNLLTHFHKQTIQINKNYPHECKYCGEIIGTPKTVRLTAHLKFCKKAPPSVQINPTGMRYGSTNVAVAPQAYTGGEEDEDESDGDTENEDDQDPSGPLITTPLRTPAFPDMEFSTDTCHADDGPLAASEHLNQTITMYDLQDGNGITMEDSYDHIYNEDLERK</sequence>
<keyword evidence="3" id="KW-1185">Reference proteome</keyword>
<protein>
    <submittedName>
        <fullName evidence="2">Uncharacterized protein</fullName>
    </submittedName>
</protein>
<reference evidence="2 3" key="1">
    <citation type="journal article" date="2016" name="Nat. Commun.">
        <title>Extremotolerant tardigrade genome and improved radiotolerance of human cultured cells by tardigrade-unique protein.</title>
        <authorList>
            <person name="Hashimoto T."/>
            <person name="Horikawa D.D."/>
            <person name="Saito Y."/>
            <person name="Kuwahara H."/>
            <person name="Kozuka-Hata H."/>
            <person name="Shin-I T."/>
            <person name="Minakuchi Y."/>
            <person name="Ohishi K."/>
            <person name="Motoyama A."/>
            <person name="Aizu T."/>
            <person name="Enomoto A."/>
            <person name="Kondo K."/>
            <person name="Tanaka S."/>
            <person name="Hara Y."/>
            <person name="Koshikawa S."/>
            <person name="Sagara H."/>
            <person name="Miura T."/>
            <person name="Yokobori S."/>
            <person name="Miyagawa K."/>
            <person name="Suzuki Y."/>
            <person name="Kubo T."/>
            <person name="Oyama M."/>
            <person name="Kohara Y."/>
            <person name="Fujiyama A."/>
            <person name="Arakawa K."/>
            <person name="Katayama T."/>
            <person name="Toyoda A."/>
            <person name="Kunieda T."/>
        </authorList>
    </citation>
    <scope>NUCLEOTIDE SEQUENCE [LARGE SCALE GENOMIC DNA]</scope>
    <source>
        <strain evidence="2 3">YOKOZUNA-1</strain>
    </source>
</reference>
<proteinExistence type="predicted"/>
<feature type="region of interest" description="Disordered" evidence="1">
    <location>
        <begin position="68"/>
        <end position="110"/>
    </location>
</feature>
<accession>A0A1D1USH8</accession>
<gene>
    <name evidence="2" type="primary">RvY_04681-1</name>
    <name evidence="2" type="synonym">RvY_04681.1</name>
    <name evidence="2" type="ORF">RvY_04681</name>
</gene>
<evidence type="ECO:0000313" key="2">
    <source>
        <dbReference type="EMBL" id="GAU92626.1"/>
    </source>
</evidence>
<evidence type="ECO:0000313" key="3">
    <source>
        <dbReference type="Proteomes" id="UP000186922"/>
    </source>
</evidence>
<dbReference type="Proteomes" id="UP000186922">
    <property type="component" value="Unassembled WGS sequence"/>
</dbReference>
<evidence type="ECO:0000256" key="1">
    <source>
        <dbReference type="SAM" id="MobiDB-lite"/>
    </source>
</evidence>